<name>A0A1F7YJZ1_9BACT</name>
<feature type="domain" description="Glycosyltransferase 2-like" evidence="4">
    <location>
        <begin position="7"/>
        <end position="122"/>
    </location>
</feature>
<gene>
    <name evidence="5" type="ORF">A2628_02275</name>
</gene>
<dbReference type="Gene3D" id="3.90.550.10">
    <property type="entry name" value="Spore Coat Polysaccharide Biosynthesis Protein SpsA, Chain A"/>
    <property type="match status" value="1"/>
</dbReference>
<comment type="caution">
    <text evidence="5">The sequence shown here is derived from an EMBL/GenBank/DDBJ whole genome shotgun (WGS) entry which is preliminary data.</text>
</comment>
<dbReference type="PANTHER" id="PTHR43179">
    <property type="entry name" value="RHAMNOSYLTRANSFERASE WBBL"/>
    <property type="match status" value="1"/>
</dbReference>
<evidence type="ECO:0000256" key="1">
    <source>
        <dbReference type="ARBA" id="ARBA00006739"/>
    </source>
</evidence>
<dbReference type="Proteomes" id="UP000179221">
    <property type="component" value="Unassembled WGS sequence"/>
</dbReference>
<keyword evidence="3" id="KW-0808">Transferase</keyword>
<keyword evidence="2" id="KW-0328">Glycosyltransferase</keyword>
<dbReference type="InterPro" id="IPR001173">
    <property type="entry name" value="Glyco_trans_2-like"/>
</dbReference>
<evidence type="ECO:0000313" key="6">
    <source>
        <dbReference type="Proteomes" id="UP000179221"/>
    </source>
</evidence>
<accession>A0A1F7YJZ1</accession>
<dbReference type="AlphaFoldDB" id="A0A1F7YJZ1"/>
<reference evidence="5 6" key="1">
    <citation type="journal article" date="2016" name="Nat. Commun.">
        <title>Thousands of microbial genomes shed light on interconnected biogeochemical processes in an aquifer system.</title>
        <authorList>
            <person name="Anantharaman K."/>
            <person name="Brown C.T."/>
            <person name="Hug L.A."/>
            <person name="Sharon I."/>
            <person name="Castelle C.J."/>
            <person name="Probst A.J."/>
            <person name="Thomas B.C."/>
            <person name="Singh A."/>
            <person name="Wilkins M.J."/>
            <person name="Karaoz U."/>
            <person name="Brodie E.L."/>
            <person name="Williams K.H."/>
            <person name="Hubbard S.S."/>
            <person name="Banfield J.F."/>
        </authorList>
    </citation>
    <scope>NUCLEOTIDE SEQUENCE [LARGE SCALE GENOMIC DNA]</scope>
</reference>
<evidence type="ECO:0000256" key="3">
    <source>
        <dbReference type="ARBA" id="ARBA00022679"/>
    </source>
</evidence>
<dbReference type="CDD" id="cd04186">
    <property type="entry name" value="GT_2_like_c"/>
    <property type="match status" value="1"/>
</dbReference>
<dbReference type="SUPFAM" id="SSF53448">
    <property type="entry name" value="Nucleotide-diphospho-sugar transferases"/>
    <property type="match status" value="1"/>
</dbReference>
<evidence type="ECO:0000256" key="2">
    <source>
        <dbReference type="ARBA" id="ARBA00022676"/>
    </source>
</evidence>
<comment type="similarity">
    <text evidence="1">Belongs to the glycosyltransferase 2 family.</text>
</comment>
<proteinExistence type="inferred from homology"/>
<dbReference type="InterPro" id="IPR029044">
    <property type="entry name" value="Nucleotide-diphossugar_trans"/>
</dbReference>
<protein>
    <recommendedName>
        <fullName evidence="4">Glycosyltransferase 2-like domain-containing protein</fullName>
    </recommendedName>
</protein>
<dbReference type="EMBL" id="MGGL01000004">
    <property type="protein sequence ID" value="OGM27592.1"/>
    <property type="molecule type" value="Genomic_DNA"/>
</dbReference>
<evidence type="ECO:0000259" key="4">
    <source>
        <dbReference type="Pfam" id="PF00535"/>
    </source>
</evidence>
<evidence type="ECO:0000313" key="5">
    <source>
        <dbReference type="EMBL" id="OGM27592.1"/>
    </source>
</evidence>
<sequence>MTNLNVTVVIPNYNGLELLKKNLSSVIKSAENKENGISEIIIVDDASTDSSTAFIKKKFPQVKIIKHTVNRGFSSAVNTGVRMSKGNIVALLNSDVEVSLNFLVYVLPHFNDAKVFGVSLHEGGYSWAKGIFKEGYIVHSPAPERGSAHETFWISGGSGVFRRSMWIALGGFDEKLFKFYWEDVDLSYRAHKRGFLLLWEPRSLVFHKHESVTGVRFSKRQLTTMQETNQLVFIWKDLISGNLFRKHIRGVIARLRKHPGYARIVILALLKIKDIKHARKKEKKEGKVSDEAIFAKFTD</sequence>
<dbReference type="PANTHER" id="PTHR43179:SF12">
    <property type="entry name" value="GALACTOFURANOSYLTRANSFERASE GLFT2"/>
    <property type="match status" value="1"/>
</dbReference>
<dbReference type="GO" id="GO:0016757">
    <property type="term" value="F:glycosyltransferase activity"/>
    <property type="evidence" value="ECO:0007669"/>
    <property type="project" value="UniProtKB-KW"/>
</dbReference>
<organism evidence="5 6">
    <name type="scientific">Candidatus Woesebacteria bacterium RIFCSPHIGHO2_01_FULL_40_22</name>
    <dbReference type="NCBI Taxonomy" id="1802499"/>
    <lineage>
        <taxon>Bacteria</taxon>
        <taxon>Candidatus Woeseibacteriota</taxon>
    </lineage>
</organism>
<dbReference type="Pfam" id="PF00535">
    <property type="entry name" value="Glycos_transf_2"/>
    <property type="match status" value="1"/>
</dbReference>